<keyword evidence="3" id="KW-1185">Reference proteome</keyword>
<accession>A0A0H2S5N7</accession>
<evidence type="ECO:0000256" key="1">
    <source>
        <dbReference type="SAM" id="MobiDB-lite"/>
    </source>
</evidence>
<proteinExistence type="predicted"/>
<dbReference type="InParanoid" id="A0A0H2S5N7"/>
<feature type="region of interest" description="Disordered" evidence="1">
    <location>
        <begin position="1"/>
        <end position="26"/>
    </location>
</feature>
<evidence type="ECO:0000313" key="3">
    <source>
        <dbReference type="Proteomes" id="UP000053477"/>
    </source>
</evidence>
<dbReference type="OrthoDB" id="3247621at2759"/>
<sequence>MKPRTSGRSAGGADESDSRGSSKSSDELLQNASLALDATIALAPLVPIPALSSVFSCAQIIVETAKKVREDRRAAAELAQQAVEMTRLIHETISGKEDRIDNDLRKALEDFELGLEDVRNIMLEQTSANFIRRLTRRAQFSERLSRCNSRLAYSMRTFSALSQVRLEVKFDELRTEVGQLRKRHDDGYRIYHVGDLAFTRNQLATSRSCSYPYHDQHSTSSICDRCAEISGAVRKGEIKLVKLYRNDAAFRAELDFLKLVRIVANPHGSLDSDFTRKLYQRLGTH</sequence>
<dbReference type="GO" id="GO:0007166">
    <property type="term" value="P:cell surface receptor signaling pathway"/>
    <property type="evidence" value="ECO:0007669"/>
    <property type="project" value="InterPro"/>
</dbReference>
<reference evidence="2 3" key="1">
    <citation type="submission" date="2015-04" db="EMBL/GenBank/DDBJ databases">
        <title>Complete genome sequence of Schizopora paradoxa KUC8140, a cosmopolitan wood degrader in East Asia.</title>
        <authorList>
            <consortium name="DOE Joint Genome Institute"/>
            <person name="Min B."/>
            <person name="Park H."/>
            <person name="Jang Y."/>
            <person name="Kim J.-J."/>
            <person name="Kim K.H."/>
            <person name="Pangilinan J."/>
            <person name="Lipzen A."/>
            <person name="Riley R."/>
            <person name="Grigoriev I.V."/>
            <person name="Spatafora J.W."/>
            <person name="Choi I.-G."/>
        </authorList>
    </citation>
    <scope>NUCLEOTIDE SEQUENCE [LARGE SCALE GENOMIC DNA]</scope>
    <source>
        <strain evidence="2 3">KUC8140</strain>
    </source>
</reference>
<dbReference type="STRING" id="27342.A0A0H2S5N7"/>
<protein>
    <submittedName>
        <fullName evidence="2">Uncharacterized protein</fullName>
    </submittedName>
</protein>
<name>A0A0H2S5N7_9AGAM</name>
<dbReference type="AlphaFoldDB" id="A0A0H2S5N7"/>
<organism evidence="2 3">
    <name type="scientific">Schizopora paradoxa</name>
    <dbReference type="NCBI Taxonomy" id="27342"/>
    <lineage>
        <taxon>Eukaryota</taxon>
        <taxon>Fungi</taxon>
        <taxon>Dikarya</taxon>
        <taxon>Basidiomycota</taxon>
        <taxon>Agaricomycotina</taxon>
        <taxon>Agaricomycetes</taxon>
        <taxon>Hymenochaetales</taxon>
        <taxon>Schizoporaceae</taxon>
        <taxon>Schizopora</taxon>
    </lineage>
</organism>
<dbReference type="InterPro" id="IPR059179">
    <property type="entry name" value="MLKL-like_MCAfunc"/>
</dbReference>
<feature type="compositionally biased region" description="Basic and acidic residues" evidence="1">
    <location>
        <begin position="16"/>
        <end position="26"/>
    </location>
</feature>
<dbReference type="InterPro" id="IPR036537">
    <property type="entry name" value="Adaptor_Cbl_N_dom_sf"/>
</dbReference>
<dbReference type="EMBL" id="KQ085886">
    <property type="protein sequence ID" value="KLO19570.1"/>
    <property type="molecule type" value="Genomic_DNA"/>
</dbReference>
<dbReference type="Proteomes" id="UP000053477">
    <property type="component" value="Unassembled WGS sequence"/>
</dbReference>
<evidence type="ECO:0000313" key="2">
    <source>
        <dbReference type="EMBL" id="KLO19570.1"/>
    </source>
</evidence>
<dbReference type="CDD" id="cd21037">
    <property type="entry name" value="MLKL_NTD"/>
    <property type="match status" value="1"/>
</dbReference>
<dbReference type="Gene3D" id="1.20.930.20">
    <property type="entry name" value="Adaptor protein Cbl, N-terminal domain"/>
    <property type="match status" value="1"/>
</dbReference>
<gene>
    <name evidence="2" type="ORF">SCHPADRAFT_67848</name>
</gene>